<evidence type="ECO:0000313" key="1">
    <source>
        <dbReference type="EMBL" id="KKN77484.1"/>
    </source>
</evidence>
<organism evidence="1">
    <name type="scientific">marine sediment metagenome</name>
    <dbReference type="NCBI Taxonomy" id="412755"/>
    <lineage>
        <taxon>unclassified sequences</taxon>
        <taxon>metagenomes</taxon>
        <taxon>ecological metagenomes</taxon>
    </lineage>
</organism>
<proteinExistence type="predicted"/>
<accession>A0A0F9TE56</accession>
<dbReference type="AlphaFoldDB" id="A0A0F9TE56"/>
<sequence length="81" mass="9461">METWLKHPKDTIAKATFNHNEQLVTVLTCSRHSKDGIHQGYIVQVVDQSNTNRTFFKHYVYRSVVETYVKVMYKMGNINVA</sequence>
<gene>
    <name evidence="1" type="ORF">LCGC14_0360430</name>
</gene>
<protein>
    <submittedName>
        <fullName evidence="1">Uncharacterized protein</fullName>
    </submittedName>
</protein>
<dbReference type="EMBL" id="LAZR01000278">
    <property type="protein sequence ID" value="KKN77484.1"/>
    <property type="molecule type" value="Genomic_DNA"/>
</dbReference>
<reference evidence="1" key="1">
    <citation type="journal article" date="2015" name="Nature">
        <title>Complex archaea that bridge the gap between prokaryotes and eukaryotes.</title>
        <authorList>
            <person name="Spang A."/>
            <person name="Saw J.H."/>
            <person name="Jorgensen S.L."/>
            <person name="Zaremba-Niedzwiedzka K."/>
            <person name="Martijn J."/>
            <person name="Lind A.E."/>
            <person name="van Eijk R."/>
            <person name="Schleper C."/>
            <person name="Guy L."/>
            <person name="Ettema T.J."/>
        </authorList>
    </citation>
    <scope>NUCLEOTIDE SEQUENCE</scope>
</reference>
<comment type="caution">
    <text evidence="1">The sequence shown here is derived from an EMBL/GenBank/DDBJ whole genome shotgun (WGS) entry which is preliminary data.</text>
</comment>
<name>A0A0F9TE56_9ZZZZ</name>